<dbReference type="GO" id="GO:0016491">
    <property type="term" value="F:oxidoreductase activity"/>
    <property type="evidence" value="ECO:0007669"/>
    <property type="project" value="InterPro"/>
</dbReference>
<evidence type="ECO:0000259" key="2">
    <source>
        <dbReference type="SMART" id="SM00746"/>
    </source>
</evidence>
<dbReference type="AlphaFoldDB" id="H3ZMS2"/>
<gene>
    <name evidence="3" type="ORF">OCC_05611</name>
</gene>
<dbReference type="InterPro" id="IPR007029">
    <property type="entry name" value="YHS_dom"/>
</dbReference>
<dbReference type="GeneID" id="26650741"/>
<dbReference type="Pfam" id="PF04945">
    <property type="entry name" value="YHS"/>
    <property type="match status" value="1"/>
</dbReference>
<name>H3ZMS2_THELN</name>
<sequence length="70" mass="8145">MPIDPVCRMEVSEGTELKAVYNGKVYYFCSPECKAEFEANPEEYIKGEEMEHEHGKHSHEHGHRRHGCCH</sequence>
<dbReference type="InterPro" id="IPR011017">
    <property type="entry name" value="TRASH_dom"/>
</dbReference>
<dbReference type="HOGENOM" id="CLU_185152_1_1_2"/>
<feature type="compositionally biased region" description="Basic residues" evidence="1">
    <location>
        <begin position="55"/>
        <end position="70"/>
    </location>
</feature>
<accession>H3ZMS2</accession>
<dbReference type="Gene3D" id="1.10.620.20">
    <property type="entry name" value="Ribonucleotide Reductase, subunit A"/>
    <property type="match status" value="1"/>
</dbReference>
<dbReference type="KEGG" id="tlt:OCC_05611"/>
<evidence type="ECO:0000313" key="4">
    <source>
        <dbReference type="Proteomes" id="UP000015502"/>
    </source>
</evidence>
<evidence type="ECO:0000313" key="3">
    <source>
        <dbReference type="EMBL" id="EHR78719.1"/>
    </source>
</evidence>
<keyword evidence="4" id="KW-1185">Reference proteome</keyword>
<dbReference type="InterPro" id="IPR012348">
    <property type="entry name" value="RNR-like"/>
</dbReference>
<feature type="domain" description="TRASH" evidence="2">
    <location>
        <begin position="4"/>
        <end position="41"/>
    </location>
</feature>
<organism evidence="3 4">
    <name type="scientific">Thermococcus litoralis (strain ATCC 51850 / DSM 5473 / JCM 8560 / NS-C)</name>
    <dbReference type="NCBI Taxonomy" id="523849"/>
    <lineage>
        <taxon>Archaea</taxon>
        <taxon>Methanobacteriati</taxon>
        <taxon>Methanobacteriota</taxon>
        <taxon>Thermococci</taxon>
        <taxon>Thermococcales</taxon>
        <taxon>Thermococcaceae</taxon>
        <taxon>Thermococcus</taxon>
    </lineage>
</organism>
<dbReference type="OrthoDB" id="37898at2157"/>
<dbReference type="SMART" id="SM00746">
    <property type="entry name" value="TRASH"/>
    <property type="match status" value="1"/>
</dbReference>
<feature type="region of interest" description="Disordered" evidence="1">
    <location>
        <begin position="50"/>
        <end position="70"/>
    </location>
</feature>
<dbReference type="InterPro" id="IPR009078">
    <property type="entry name" value="Ferritin-like_SF"/>
</dbReference>
<proteinExistence type="predicted"/>
<evidence type="ECO:0000256" key="1">
    <source>
        <dbReference type="SAM" id="MobiDB-lite"/>
    </source>
</evidence>
<dbReference type="Proteomes" id="UP000015502">
    <property type="component" value="Chromosome"/>
</dbReference>
<dbReference type="PaxDb" id="523849-OCC_05611"/>
<dbReference type="EMBL" id="CP006670">
    <property type="protein sequence ID" value="EHR78719.1"/>
    <property type="molecule type" value="Genomic_DNA"/>
</dbReference>
<dbReference type="RefSeq" id="WP_004067992.1">
    <property type="nucleotide sequence ID" value="NC_022084.1"/>
</dbReference>
<dbReference type="SUPFAM" id="SSF47240">
    <property type="entry name" value="Ferritin-like"/>
    <property type="match status" value="1"/>
</dbReference>
<reference evidence="3 4" key="1">
    <citation type="journal article" date="2012" name="J. Bacteriol.">
        <title>Genome sequence of the model hyperthermophilic archaeon Thermococcus litoralis NS-C.</title>
        <authorList>
            <person name="Gardner A.F."/>
            <person name="Kumar S."/>
            <person name="Perler F.B."/>
        </authorList>
    </citation>
    <scope>NUCLEOTIDE SEQUENCE [LARGE SCALE GENOMIC DNA]</scope>
    <source>
        <strain evidence="4">ATCC 51850 / DSM 5473 / JCM 8560 / NS-C</strain>
    </source>
</reference>
<dbReference type="STRING" id="523849.OCC_05611"/>
<protein>
    <recommendedName>
        <fullName evidence="2">TRASH domain-containing protein</fullName>
    </recommendedName>
</protein>